<feature type="compositionally biased region" description="Low complexity" evidence="1">
    <location>
        <begin position="18"/>
        <end position="31"/>
    </location>
</feature>
<protein>
    <recommendedName>
        <fullName evidence="2">Rhodanese domain-containing protein</fullName>
    </recommendedName>
</protein>
<reference evidence="3" key="1">
    <citation type="submission" date="2021-10" db="EMBL/GenBank/DDBJ databases">
        <title>De novo Genome Assembly of Clathrus columnatus (Basidiomycota, Fungi) Using Illumina and Nanopore Sequence Data.</title>
        <authorList>
            <person name="Ogiso-Tanaka E."/>
            <person name="Itagaki H."/>
            <person name="Hosoya T."/>
            <person name="Hosaka K."/>
        </authorList>
    </citation>
    <scope>NUCLEOTIDE SEQUENCE</scope>
    <source>
        <strain evidence="3">MO-923</strain>
    </source>
</reference>
<feature type="compositionally biased region" description="Polar residues" evidence="1">
    <location>
        <begin position="42"/>
        <end position="74"/>
    </location>
</feature>
<comment type="caution">
    <text evidence="3">The sequence shown here is derived from an EMBL/GenBank/DDBJ whole genome shotgun (WGS) entry which is preliminary data.</text>
</comment>
<dbReference type="Gene3D" id="3.40.50.720">
    <property type="entry name" value="NAD(P)-binding Rossmann-like Domain"/>
    <property type="match status" value="1"/>
</dbReference>
<dbReference type="SUPFAM" id="SSF50129">
    <property type="entry name" value="GroES-like"/>
    <property type="match status" value="1"/>
</dbReference>
<dbReference type="PROSITE" id="PS50206">
    <property type="entry name" value="RHODANESE_3"/>
    <property type="match status" value="1"/>
</dbReference>
<dbReference type="PANTHER" id="PTHR11695">
    <property type="entry name" value="ALCOHOL DEHYDROGENASE RELATED"/>
    <property type="match status" value="1"/>
</dbReference>
<organism evidence="3 4">
    <name type="scientific">Clathrus columnatus</name>
    <dbReference type="NCBI Taxonomy" id="1419009"/>
    <lineage>
        <taxon>Eukaryota</taxon>
        <taxon>Fungi</taxon>
        <taxon>Dikarya</taxon>
        <taxon>Basidiomycota</taxon>
        <taxon>Agaricomycotina</taxon>
        <taxon>Agaricomycetes</taxon>
        <taxon>Phallomycetidae</taxon>
        <taxon>Phallales</taxon>
        <taxon>Clathraceae</taxon>
        <taxon>Clathrus</taxon>
    </lineage>
</organism>
<dbReference type="Pfam" id="PF08240">
    <property type="entry name" value="ADH_N"/>
    <property type="match status" value="1"/>
</dbReference>
<dbReference type="Proteomes" id="UP001050691">
    <property type="component" value="Unassembled WGS sequence"/>
</dbReference>
<feature type="compositionally biased region" description="Low complexity" evidence="1">
    <location>
        <begin position="506"/>
        <end position="520"/>
    </location>
</feature>
<name>A0AAV5A3A8_9AGAM</name>
<dbReference type="InterPro" id="IPR011032">
    <property type="entry name" value="GroES-like_sf"/>
</dbReference>
<dbReference type="Gene3D" id="3.90.180.10">
    <property type="entry name" value="Medium-chain alcohol dehydrogenases, catalytic domain"/>
    <property type="match status" value="1"/>
</dbReference>
<keyword evidence="4" id="KW-1185">Reference proteome</keyword>
<feature type="compositionally biased region" description="Low complexity" evidence="1">
    <location>
        <begin position="75"/>
        <end position="85"/>
    </location>
</feature>
<evidence type="ECO:0000256" key="1">
    <source>
        <dbReference type="SAM" id="MobiDB-lite"/>
    </source>
</evidence>
<proteinExistence type="predicted"/>
<dbReference type="AlphaFoldDB" id="A0AAV5A3A8"/>
<dbReference type="PANTHER" id="PTHR11695:SF294">
    <property type="entry name" value="RETICULON-4-INTERACTING PROTEIN 1, MITOCHONDRIAL"/>
    <property type="match status" value="1"/>
</dbReference>
<dbReference type="InterPro" id="IPR001763">
    <property type="entry name" value="Rhodanese-like_dom"/>
</dbReference>
<feature type="region of interest" description="Disordered" evidence="1">
    <location>
        <begin position="490"/>
        <end position="520"/>
    </location>
</feature>
<dbReference type="InterPro" id="IPR050700">
    <property type="entry name" value="YIM1/Zinc_Alcohol_DH_Fams"/>
</dbReference>
<dbReference type="EMBL" id="BPWL01000002">
    <property type="protein sequence ID" value="GJJ07239.1"/>
    <property type="molecule type" value="Genomic_DNA"/>
</dbReference>
<feature type="domain" description="Rhodanese" evidence="2">
    <location>
        <begin position="281"/>
        <end position="312"/>
    </location>
</feature>
<dbReference type="InterPro" id="IPR013154">
    <property type="entry name" value="ADH-like_N"/>
</dbReference>
<feature type="region of interest" description="Disordered" evidence="1">
    <location>
        <begin position="17"/>
        <end position="85"/>
    </location>
</feature>
<dbReference type="InterPro" id="IPR036291">
    <property type="entry name" value="NAD(P)-bd_dom_sf"/>
</dbReference>
<gene>
    <name evidence="3" type="ORF">Clacol_001439</name>
</gene>
<evidence type="ECO:0000313" key="4">
    <source>
        <dbReference type="Proteomes" id="UP001050691"/>
    </source>
</evidence>
<evidence type="ECO:0000259" key="2">
    <source>
        <dbReference type="PROSITE" id="PS50206"/>
    </source>
</evidence>
<sequence length="579" mass="61862">MSAVWEEDETDELQLQHSNSNISNSSAYPSSLTAHSLRRSRTVPSARSSIITPSNASLKSKSNRTVSLPTPLQVSSGTTESTTGYSSLTLPRAAYTPSKHPERVSSSIDLTRSGLAQTTMSTIAITRKSHQGGSAAARLVRLHSNQVLVKVWAVGLDGLDAVLVKEKMSKSEGFGYVPGRSFVGRVMECGWDVDTVVKGDWVIGLTEVKKGGALAEFIIISHRRVHRCCNPIATTSLSVPQLALLPLSAVPAHRAVRTLSHLSRGSKVLVLRADVGIGLLASQELVHLGFSVTAQVPGGIRGWGSEGERRARMVVEGLAVGSRGSTLERKEISKVKGDVRCGDVFDVIHALETAKEEFEAIIDTVGGKDIWDACRAILKSNGQFTTLVGDMLYFNACSNPSSPSSLTAPSTPNFKPPCSLPTAQTHFMSNLRSLRFSLLKKNKKNIGYVWISPCADVDPSGEDIRDSLASVIILANNGVFKPCVNPRTFQNHKGGSVGTGTDNGRPRSPSSSLSSTSNSNRLSLTLSLGPGIQEEYAHLEGLIFPFERTPEAFKGDMITGTGTVGALMQGGSVVIQITE</sequence>
<dbReference type="GO" id="GO:0005739">
    <property type="term" value="C:mitochondrion"/>
    <property type="evidence" value="ECO:0007669"/>
    <property type="project" value="TreeGrafter"/>
</dbReference>
<evidence type="ECO:0000313" key="3">
    <source>
        <dbReference type="EMBL" id="GJJ07239.1"/>
    </source>
</evidence>
<accession>A0AAV5A3A8</accession>
<dbReference type="SUPFAM" id="SSF51735">
    <property type="entry name" value="NAD(P)-binding Rossmann-fold domains"/>
    <property type="match status" value="1"/>
</dbReference>